<name>A0A1T0CM62_9GAMM</name>
<dbReference type="Gene3D" id="3.40.50.1110">
    <property type="entry name" value="SGNH hydrolase"/>
    <property type="match status" value="1"/>
</dbReference>
<organism evidence="1 2">
    <name type="scientific">Moraxella pluranimalium</name>
    <dbReference type="NCBI Taxonomy" id="470453"/>
    <lineage>
        <taxon>Bacteria</taxon>
        <taxon>Pseudomonadati</taxon>
        <taxon>Pseudomonadota</taxon>
        <taxon>Gammaproteobacteria</taxon>
        <taxon>Moraxellales</taxon>
        <taxon>Moraxellaceae</taxon>
        <taxon>Moraxella</taxon>
    </lineage>
</organism>
<dbReference type="InterPro" id="IPR036514">
    <property type="entry name" value="SGNH_hydro_sf"/>
</dbReference>
<evidence type="ECO:0000313" key="1">
    <source>
        <dbReference type="EMBL" id="OOS23404.1"/>
    </source>
</evidence>
<protein>
    <recommendedName>
        <fullName evidence="3">SGNH hydrolase-type esterase domain-containing protein</fullName>
    </recommendedName>
</protein>
<reference evidence="1 2" key="1">
    <citation type="submission" date="2017-02" db="EMBL/GenBank/DDBJ databases">
        <title>Draft genome sequence of Moraxella pluranimalium CCUG 54913T type strain.</title>
        <authorList>
            <person name="Salva-Serra F."/>
            <person name="Engstrom-Jakobsson H."/>
            <person name="Thorell K."/>
            <person name="Jaen-Luchoro D."/>
            <person name="Gonzales-Siles L."/>
            <person name="Karlsson R."/>
            <person name="Yazdan S."/>
            <person name="Boulund F."/>
            <person name="Johnning A."/>
            <person name="Engstrand L."/>
            <person name="Kristiansson E."/>
            <person name="Moore E."/>
        </authorList>
    </citation>
    <scope>NUCLEOTIDE SEQUENCE [LARGE SCALE GENOMIC DNA]</scope>
    <source>
        <strain evidence="1 2">CCUG 54913</strain>
    </source>
</reference>
<accession>A0A1T0CM62</accession>
<keyword evidence="2" id="KW-1185">Reference proteome</keyword>
<proteinExistence type="predicted"/>
<dbReference type="RefSeq" id="WP_078254477.1">
    <property type="nucleotide sequence ID" value="NZ_MUYU01000017.1"/>
</dbReference>
<dbReference type="Proteomes" id="UP000189800">
    <property type="component" value="Unassembled WGS sequence"/>
</dbReference>
<dbReference type="EMBL" id="MUYU01000017">
    <property type="protein sequence ID" value="OOS23404.1"/>
    <property type="molecule type" value="Genomic_DNA"/>
</dbReference>
<dbReference type="InterPro" id="IPR007407">
    <property type="entry name" value="DUF459"/>
</dbReference>
<dbReference type="Pfam" id="PF04311">
    <property type="entry name" value="DUF459"/>
    <property type="match status" value="1"/>
</dbReference>
<evidence type="ECO:0008006" key="3">
    <source>
        <dbReference type="Google" id="ProtNLM"/>
    </source>
</evidence>
<dbReference type="STRING" id="470453.B0680_07485"/>
<dbReference type="OrthoDB" id="445620at2"/>
<comment type="caution">
    <text evidence="1">The sequence shown here is derived from an EMBL/GenBank/DDBJ whole genome shotgun (WGS) entry which is preliminary data.</text>
</comment>
<evidence type="ECO:0000313" key="2">
    <source>
        <dbReference type="Proteomes" id="UP000189800"/>
    </source>
</evidence>
<gene>
    <name evidence="1" type="ORF">B0680_07485</name>
</gene>
<dbReference type="AlphaFoldDB" id="A0A1T0CM62"/>
<sequence length="353" mass="39025">MRRKYNYKTVKQLSVTVLSFMVVSALLDAKGLVAWAERLDPGVIRTLSLPVVTKLDQMTEPLKLSSIRQPIVAFLHDTAPSEPQGVVNQGDATVAQTSPTNITTTAPKQKVSETDFASINVPINTALPAEFAQLNNNTPITIALAGDSMMAVGLSSSIQNHFANDKNLKFVKASKAATGLTRPEIFSWPINYPKMIGQNQPNLVIVAIGANDAQDIDIQGRVIHYGEPEWFAIYEKHMTEYLDIISQNNAKVIWIGLPVMRLQKFNKKLELMNKFTYQVTKNYPNVTWYNPNHIFAGENGEYKEFGTGTDGKNIQIRSGDGIHLTNGGAMLMVPSLFSWYNPPTHSEDTGTSP</sequence>
<dbReference type="SUPFAM" id="SSF52266">
    <property type="entry name" value="SGNH hydrolase"/>
    <property type="match status" value="1"/>
</dbReference>
<dbReference type="GO" id="GO:0016788">
    <property type="term" value="F:hydrolase activity, acting on ester bonds"/>
    <property type="evidence" value="ECO:0007669"/>
    <property type="project" value="UniProtKB-ARBA"/>
</dbReference>